<sequence length="196" mass="22256">MSTPVLTPPAAIKPITPKNDPLLFSSKLDITIYNRYINKEMLSRFVSTSGGRIPAEVAADITQKFYKNQKTSQLQRKLLEADFYVHDIQLYETTNSWKIYFIVMGTKFETTHTLVGCYNDALSHYLLKATTSKDCATFVFSSPKVAGQGLQFSVYEHNTCSRKEQIFDNQITIQPDTMLLQRLPLSPAHTQPQPLL</sequence>
<protein>
    <submittedName>
        <fullName evidence="1">Uncharacterized protein</fullName>
    </submittedName>
</protein>
<keyword evidence="2" id="KW-1185">Reference proteome</keyword>
<name>A0A5C8KB43_9BACT</name>
<organism evidence="1 2">
    <name type="scientific">Pontibacter qinzhouensis</name>
    <dbReference type="NCBI Taxonomy" id="2603253"/>
    <lineage>
        <taxon>Bacteria</taxon>
        <taxon>Pseudomonadati</taxon>
        <taxon>Bacteroidota</taxon>
        <taxon>Cytophagia</taxon>
        <taxon>Cytophagales</taxon>
        <taxon>Hymenobacteraceae</taxon>
        <taxon>Pontibacter</taxon>
    </lineage>
</organism>
<gene>
    <name evidence="1" type="ORF">FVR03_01470</name>
</gene>
<accession>A0A5C8KB43</accession>
<reference evidence="1 2" key="1">
    <citation type="submission" date="2019-08" db="EMBL/GenBank/DDBJ databases">
        <authorList>
            <person name="Shi S."/>
        </authorList>
    </citation>
    <scope>NUCLEOTIDE SEQUENCE [LARGE SCALE GENOMIC DNA]</scope>
    <source>
        <strain evidence="1 2">GY10130</strain>
    </source>
</reference>
<evidence type="ECO:0000313" key="1">
    <source>
        <dbReference type="EMBL" id="TXK52414.1"/>
    </source>
</evidence>
<comment type="caution">
    <text evidence="1">The sequence shown here is derived from an EMBL/GenBank/DDBJ whole genome shotgun (WGS) entry which is preliminary data.</text>
</comment>
<dbReference type="AlphaFoldDB" id="A0A5C8KB43"/>
<proteinExistence type="predicted"/>
<dbReference type="RefSeq" id="WP_147919986.1">
    <property type="nucleotide sequence ID" value="NZ_VRTY01000003.1"/>
</dbReference>
<dbReference type="EMBL" id="VRTY01000003">
    <property type="protein sequence ID" value="TXK52414.1"/>
    <property type="molecule type" value="Genomic_DNA"/>
</dbReference>
<evidence type="ECO:0000313" key="2">
    <source>
        <dbReference type="Proteomes" id="UP000321926"/>
    </source>
</evidence>
<dbReference type="Proteomes" id="UP000321926">
    <property type="component" value="Unassembled WGS sequence"/>
</dbReference>